<dbReference type="EMBL" id="PYUC01000001">
    <property type="protein sequence ID" value="PTB22268.1"/>
    <property type="molecule type" value="Genomic_DNA"/>
</dbReference>
<comment type="caution">
    <text evidence="5">The sequence shown here is derived from an EMBL/GenBank/DDBJ whole genome shotgun (WGS) entry which is preliminary data.</text>
</comment>
<accession>A0A2T3Y0K3</accession>
<feature type="modified residue" description="N6-(pyridoxal phosphate)lysine" evidence="3">
    <location>
        <position position="94"/>
    </location>
</feature>
<dbReference type="PANTHER" id="PTHR43727">
    <property type="entry name" value="DIAMINOPIMELATE DECARBOXYLASE"/>
    <property type="match status" value="1"/>
</dbReference>
<evidence type="ECO:0000259" key="4">
    <source>
        <dbReference type="Pfam" id="PF02784"/>
    </source>
</evidence>
<reference evidence="5 6" key="1">
    <citation type="submission" date="2018-03" db="EMBL/GenBank/DDBJ databases">
        <title>Whole genome analyses suggest that Burkholderia sensu lato contains two further novel genera in the rhizoxinica-symbiotica group Mycetohabitans gen. nov., and Trinickia gen. nov.: implications for the evolution of diazotrophy and nodulation in the Burkholderiaceae.</title>
        <authorList>
            <person name="Estrada De Los Santos P."/>
            <person name="Palmer M."/>
            <person name="Chavez-Ramirez B."/>
            <person name="Steenkamp E.T."/>
            <person name="Hirsch A.M."/>
            <person name="Manyaka P."/>
            <person name="Maluk M."/>
            <person name="Lafos M."/>
            <person name="Crook M."/>
            <person name="Gross E."/>
            <person name="Simon M.F."/>
            <person name="Bueno Dos Reis Junior F."/>
            <person name="Poole P.S."/>
            <person name="Venter S.N."/>
            <person name="James E.K."/>
        </authorList>
    </citation>
    <scope>NUCLEOTIDE SEQUENCE [LARGE SCALE GENOMIC DNA]</scope>
    <source>
        <strain evidence="5 6">JPY-366</strain>
    </source>
</reference>
<dbReference type="SUPFAM" id="SSF51419">
    <property type="entry name" value="PLP-binding barrel"/>
    <property type="match status" value="1"/>
</dbReference>
<evidence type="ECO:0000256" key="1">
    <source>
        <dbReference type="ARBA" id="ARBA00001933"/>
    </source>
</evidence>
<dbReference type="InterPro" id="IPR042152">
    <property type="entry name" value="Y4yA-like"/>
</dbReference>
<comment type="cofactor">
    <cofactor evidence="1 3">
        <name>pyridoxal 5'-phosphate</name>
        <dbReference type="ChEBI" id="CHEBI:597326"/>
    </cofactor>
</comment>
<dbReference type="CDD" id="cd06842">
    <property type="entry name" value="PLPDE_III_Y4yA_like"/>
    <property type="match status" value="1"/>
</dbReference>
<evidence type="ECO:0000256" key="3">
    <source>
        <dbReference type="PIRSR" id="PIRSR600183-50"/>
    </source>
</evidence>
<dbReference type="PANTHER" id="PTHR43727:SF2">
    <property type="entry name" value="GROUP IV DECARBOXYLASE"/>
    <property type="match status" value="1"/>
</dbReference>
<dbReference type="InterPro" id="IPR009006">
    <property type="entry name" value="Ala_racemase/Decarboxylase_C"/>
</dbReference>
<feature type="domain" description="Orn/DAP/Arg decarboxylase 2 N-terminal" evidence="4">
    <location>
        <begin position="84"/>
        <end position="269"/>
    </location>
</feature>
<name>A0A2T3Y0K3_9BURK</name>
<dbReference type="PRINTS" id="PR01179">
    <property type="entry name" value="ODADCRBXLASE"/>
</dbReference>
<gene>
    <name evidence="5" type="ORF">C9I57_00175</name>
</gene>
<sequence>MTTSAIMNPASFSPPVPGISSRSLVIEGKTLAPLVHRYVARLVDEWPERIRSLLSQFGSPLHIVLPNVLVENVDALRAVLHKHDLPFEMFYGAKVNKSNALVRAAVESGIGVDVSSLYELRDALRCGADGSRLCATGPAKTRVFHAALIGAGALIAIDSREEFDDLFSLAREIAAERPTRILLRYQPNAYRASRFGMTAADLLVCLRRLAAVPEMLQFEGFHFHLSGYRYESRVEAITELVPLIDAARALGVSPRLLDIGGGMPVRYVDSALYNAFLLNQRESDYRNSRVPSSLYPYGGNLGATEWLGRLLGSSCAPGLSVARYLNREKLTLALEPGRSLVDQAALSVFRITRVKSLANGTLAVFAEGSSFSACETWFASEFLVDPILIAADEDDKADDYARHRGMSRATVPAYIAGHSCLDEDVITNRYVHFPKRPKAGDLLVYANTAGYQMDLLENEFHRHPMPCRVVASFDAAGRMAISPDVSLEASA</sequence>
<evidence type="ECO:0000313" key="6">
    <source>
        <dbReference type="Proteomes" id="UP000240638"/>
    </source>
</evidence>
<dbReference type="InterPro" id="IPR022657">
    <property type="entry name" value="De-COase2_CS"/>
</dbReference>
<dbReference type="InterPro" id="IPR000183">
    <property type="entry name" value="Orn/DAP/Arg_de-COase"/>
</dbReference>
<organism evidence="5 6">
    <name type="scientific">Trinickia symbiotica</name>
    <dbReference type="NCBI Taxonomy" id="863227"/>
    <lineage>
        <taxon>Bacteria</taxon>
        <taxon>Pseudomonadati</taxon>
        <taxon>Pseudomonadota</taxon>
        <taxon>Betaproteobacteria</taxon>
        <taxon>Burkholderiales</taxon>
        <taxon>Burkholderiaceae</taxon>
        <taxon>Trinickia</taxon>
    </lineage>
</organism>
<dbReference type="GO" id="GO:0008836">
    <property type="term" value="F:diaminopimelate decarboxylase activity"/>
    <property type="evidence" value="ECO:0007669"/>
    <property type="project" value="TreeGrafter"/>
</dbReference>
<dbReference type="InterPro" id="IPR029066">
    <property type="entry name" value="PLP-binding_barrel"/>
</dbReference>
<dbReference type="InterPro" id="IPR022644">
    <property type="entry name" value="De-COase2_N"/>
</dbReference>
<evidence type="ECO:0000313" key="5">
    <source>
        <dbReference type="EMBL" id="PTB22268.1"/>
    </source>
</evidence>
<dbReference type="SUPFAM" id="SSF50621">
    <property type="entry name" value="Alanine racemase C-terminal domain-like"/>
    <property type="match status" value="1"/>
</dbReference>
<dbReference type="Gene3D" id="3.20.20.10">
    <property type="entry name" value="Alanine racemase"/>
    <property type="match status" value="1"/>
</dbReference>
<dbReference type="Gene3D" id="2.40.37.10">
    <property type="entry name" value="Lyase, Ornithine Decarboxylase, Chain A, domain 1"/>
    <property type="match status" value="1"/>
</dbReference>
<dbReference type="GO" id="GO:0009089">
    <property type="term" value="P:lysine biosynthetic process via diaminopimelate"/>
    <property type="evidence" value="ECO:0007669"/>
    <property type="project" value="TreeGrafter"/>
</dbReference>
<dbReference type="AlphaFoldDB" id="A0A2T3Y0K3"/>
<keyword evidence="2 3" id="KW-0663">Pyridoxal phosphate</keyword>
<protein>
    <submittedName>
        <fullName evidence="5">Decarboxylase</fullName>
    </submittedName>
</protein>
<dbReference type="Pfam" id="PF02784">
    <property type="entry name" value="Orn_Arg_deC_N"/>
    <property type="match status" value="1"/>
</dbReference>
<evidence type="ECO:0000256" key="2">
    <source>
        <dbReference type="ARBA" id="ARBA00022898"/>
    </source>
</evidence>
<dbReference type="PROSITE" id="PS00879">
    <property type="entry name" value="ODR_DC_2_2"/>
    <property type="match status" value="1"/>
</dbReference>
<dbReference type="Proteomes" id="UP000240638">
    <property type="component" value="Unassembled WGS sequence"/>
</dbReference>
<proteinExistence type="predicted"/>
<feature type="active site" description="Proton donor" evidence="3">
    <location>
        <position position="420"/>
    </location>
</feature>